<evidence type="ECO:0000256" key="3">
    <source>
        <dbReference type="ARBA" id="ARBA00022801"/>
    </source>
</evidence>
<accession>A0A449BCH5</accession>
<dbReference type="Gene3D" id="1.10.1370.30">
    <property type="match status" value="1"/>
</dbReference>
<dbReference type="CDD" id="cd09606">
    <property type="entry name" value="M3B_PepF"/>
    <property type="match status" value="1"/>
</dbReference>
<evidence type="ECO:0000259" key="7">
    <source>
        <dbReference type="Pfam" id="PF01432"/>
    </source>
</evidence>
<organism evidence="8 9">
    <name type="scientific">Haploplasma axanthum</name>
    <name type="common">Acholeplasma axanthum</name>
    <dbReference type="NCBI Taxonomy" id="29552"/>
    <lineage>
        <taxon>Bacteria</taxon>
        <taxon>Bacillati</taxon>
        <taxon>Mycoplasmatota</taxon>
        <taxon>Mollicutes</taxon>
        <taxon>Acholeplasmatales</taxon>
        <taxon>Acholeplasmataceae</taxon>
        <taxon>Haploplasma</taxon>
    </lineage>
</organism>
<dbReference type="EMBL" id="LR215048">
    <property type="protein sequence ID" value="VEU80132.1"/>
    <property type="molecule type" value="Genomic_DNA"/>
</dbReference>
<dbReference type="GO" id="GO:0004222">
    <property type="term" value="F:metalloendopeptidase activity"/>
    <property type="evidence" value="ECO:0007669"/>
    <property type="project" value="InterPro"/>
</dbReference>
<evidence type="ECO:0000256" key="1">
    <source>
        <dbReference type="ARBA" id="ARBA00022670"/>
    </source>
</evidence>
<name>A0A449BCH5_HAPAX</name>
<keyword evidence="2 6" id="KW-0479">Metal-binding</keyword>
<keyword evidence="9" id="KW-1185">Reference proteome</keyword>
<dbReference type="KEGG" id="aaxa:NCTC10138_00488"/>
<keyword evidence="3 6" id="KW-0378">Hydrolase</keyword>
<evidence type="ECO:0000256" key="4">
    <source>
        <dbReference type="ARBA" id="ARBA00022833"/>
    </source>
</evidence>
<comment type="similarity">
    <text evidence="6">Belongs to the peptidase M3 family.</text>
</comment>
<dbReference type="NCBIfam" id="TIGR02289">
    <property type="entry name" value="M3_not_pepF"/>
    <property type="match status" value="1"/>
</dbReference>
<evidence type="ECO:0000313" key="8">
    <source>
        <dbReference type="EMBL" id="VEU80132.1"/>
    </source>
</evidence>
<dbReference type="Pfam" id="PF01432">
    <property type="entry name" value="Peptidase_M3"/>
    <property type="match status" value="1"/>
</dbReference>
<keyword evidence="1 6" id="KW-0645">Protease</keyword>
<evidence type="ECO:0000256" key="6">
    <source>
        <dbReference type="RuleBase" id="RU003435"/>
    </source>
</evidence>
<dbReference type="SUPFAM" id="SSF55486">
    <property type="entry name" value="Metalloproteases ('zincins'), catalytic domain"/>
    <property type="match status" value="1"/>
</dbReference>
<dbReference type="InterPro" id="IPR001567">
    <property type="entry name" value="Pept_M3A_M3B_dom"/>
</dbReference>
<keyword evidence="5 6" id="KW-0482">Metalloprotease</keyword>
<dbReference type="OrthoDB" id="9762795at2"/>
<sequence length="563" mass="66241">MKFSEYKYERPNIKKYEEEAKRLLDLIATGKTAKEEIAAINEFHKLDEEVSTMLTLASIRNSINTKDEFYEQEQEFFDENMPHLQAISNEFTNKLLASKNRVELEKEFGKLIFDQAEVSKKIFKPEIIEDLQLENKLSTEYSKLTSSAHIEFDGGVYNLSQMAPFTQSKDRDTRKRANLAVSKFFNDNLESYDRIYDQMVKVRTEIAKKLGYDNYVQLGYDRFGRTDYTKKEVALYRKQIFEDVVPFVEELTKRKAKRLGIKNPQSYDLSLSFLSGNPTPKGDREWQVLKATKMYNEMSKETSEFFNFMLENELLELDSKPGKQGGGYCTYIPSYRAPFIFANFNGTSHDVDVLTHEAGHAFQVYQSRDLIPEYRWPTMEAAEIHSMSMEFLAWPWIHEFFQEDTEKYKFDHLASSVSFLPYGALVDHFQHEVYENPGMSPEERRQTWRKLEKAYLPFKKYDEDSFLENGGFWFRQGHIFSSPFYYIDYTLAQVCAFQYWTKSRNDYKSAWESYLNLCKQGGSKSFLGLVNYVNLRNPFEKGSIKEIMEPIKKYLDSVDDKKL</sequence>
<reference evidence="8 9" key="1">
    <citation type="submission" date="2019-01" db="EMBL/GenBank/DDBJ databases">
        <authorList>
            <consortium name="Pathogen Informatics"/>
        </authorList>
    </citation>
    <scope>NUCLEOTIDE SEQUENCE [LARGE SCALE GENOMIC DNA]</scope>
    <source>
        <strain evidence="8 9">NCTC10138</strain>
    </source>
</reference>
<keyword evidence="4 6" id="KW-0862">Zinc</keyword>
<evidence type="ECO:0000256" key="5">
    <source>
        <dbReference type="ARBA" id="ARBA00023049"/>
    </source>
</evidence>
<proteinExistence type="inferred from homology"/>
<protein>
    <submittedName>
        <fullName evidence="8">Oligoendopeptidase, M3 family</fullName>
    </submittedName>
</protein>
<comment type="cofactor">
    <cofactor evidence="6">
        <name>Zn(2+)</name>
        <dbReference type="ChEBI" id="CHEBI:29105"/>
    </cofactor>
    <text evidence="6">Binds 1 zinc ion.</text>
</comment>
<evidence type="ECO:0000256" key="2">
    <source>
        <dbReference type="ARBA" id="ARBA00022723"/>
    </source>
</evidence>
<gene>
    <name evidence="8" type="ORF">NCTC10138_00488</name>
</gene>
<dbReference type="GO" id="GO:0046872">
    <property type="term" value="F:metal ion binding"/>
    <property type="evidence" value="ECO:0007669"/>
    <property type="project" value="UniProtKB-UniRule"/>
</dbReference>
<evidence type="ECO:0000313" key="9">
    <source>
        <dbReference type="Proteomes" id="UP000289841"/>
    </source>
</evidence>
<dbReference type="GO" id="GO:0006508">
    <property type="term" value="P:proteolysis"/>
    <property type="evidence" value="ECO:0007669"/>
    <property type="project" value="UniProtKB-KW"/>
</dbReference>
<dbReference type="InterPro" id="IPR011976">
    <property type="entry name" value="Pept_M3B_oligopep-rel"/>
</dbReference>
<feature type="domain" description="Peptidase M3A/M3B catalytic" evidence="7">
    <location>
        <begin position="166"/>
        <end position="547"/>
    </location>
</feature>
<dbReference type="Proteomes" id="UP000289841">
    <property type="component" value="Chromosome"/>
</dbReference>
<dbReference type="RefSeq" id="WP_026391179.1">
    <property type="nucleotide sequence ID" value="NZ_LR215048.1"/>
</dbReference>
<dbReference type="AlphaFoldDB" id="A0A449BCH5"/>
<dbReference type="STRING" id="1278311.GCA_000428705_00885"/>